<comment type="function">
    <text evidence="1">Mitochondrial DNA endonuclease involved in intron homing.</text>
</comment>
<keyword evidence="2" id="KW-0472">Membrane</keyword>
<evidence type="ECO:0000256" key="2">
    <source>
        <dbReference type="SAM" id="Phobius"/>
    </source>
</evidence>
<keyword evidence="2" id="KW-1133">Transmembrane helix</keyword>
<feature type="transmembrane region" description="Helical" evidence="2">
    <location>
        <begin position="12"/>
        <end position="30"/>
    </location>
</feature>
<dbReference type="InterPro" id="IPR027434">
    <property type="entry name" value="Homing_endonucl"/>
</dbReference>
<dbReference type="RefSeq" id="YP_008854731.1">
    <property type="nucleotide sequence ID" value="NC_022933.1"/>
</dbReference>
<sequence length="364" mass="42387">YEYSPKWFNISIFYVIFYIIVYYTILFFPLKKSKVLIYPVGNTMKNIKYNKLRNKSIYLINSLKKRGYSTISHLNKNVKISCSERLNTIMKELELNPVFMYENLDKENLKTQILNETKGLSGIYMIVNKITKDYYIGSASTNRFYARFSNHVIYFRGAMWIGTSLMCLKLSNSGDTLKLMIPSYIRKAISGWSNYPGMVTSHKMNENEMGYRGSKSANKAVKEQRVDGSWFLAQKARSLRYTLMGFERNYQVRIPSNQINKRFYTSQTIVPETILLNPWFISGFTDAEGCFTLSIVKNNSSKTGWAVKLSFQIGLHNKDRALLEHFKLYFNVGNISKHGSMVHFRVESIKDLAKVINHFIIILW</sequence>
<feature type="domain" description="Homing endonuclease LAGLIDADG" evidence="3">
    <location>
        <begin position="281"/>
        <end position="359"/>
    </location>
</feature>
<gene>
    <name evidence="4" type="primary">orf364</name>
    <name evidence="4" type="ORF">Gasi_Mp21</name>
</gene>
<dbReference type="InterPro" id="IPR035901">
    <property type="entry name" value="GIY-YIG_endonuc_sf"/>
</dbReference>
<accession>V5KVM0</accession>
<dbReference type="EMBL" id="KF673550">
    <property type="protein sequence ID" value="AHA41731.1"/>
    <property type="molecule type" value="Genomic_DNA"/>
</dbReference>
<keyword evidence="4" id="KW-0496">Mitochondrion</keyword>
<dbReference type="SUPFAM" id="SSF82771">
    <property type="entry name" value="GIY-YIG endonuclease"/>
    <property type="match status" value="1"/>
</dbReference>
<organism evidence="4">
    <name type="scientific">Ganoderma sinense</name>
    <dbReference type="NCBI Taxonomy" id="36075"/>
    <lineage>
        <taxon>Eukaryota</taxon>
        <taxon>Fungi</taxon>
        <taxon>Dikarya</taxon>
        <taxon>Basidiomycota</taxon>
        <taxon>Agaricomycotina</taxon>
        <taxon>Agaricomycetes</taxon>
        <taxon>Polyporales</taxon>
        <taxon>Polyporaceae</taxon>
        <taxon>Ganoderma</taxon>
    </lineage>
</organism>
<dbReference type="AlphaFoldDB" id="V5KVM0"/>
<protein>
    <recommendedName>
        <fullName evidence="3">Homing endonuclease LAGLIDADG domain-containing protein</fullName>
    </recommendedName>
</protein>
<dbReference type="PANTHER" id="PTHR36181">
    <property type="entry name" value="INTRON-ENCODED ENDONUCLEASE AI3-RELATED"/>
    <property type="match status" value="1"/>
</dbReference>
<evidence type="ECO:0000259" key="3">
    <source>
        <dbReference type="Pfam" id="PF00961"/>
    </source>
</evidence>
<proteinExistence type="predicted"/>
<dbReference type="InterPro" id="IPR004860">
    <property type="entry name" value="LAGLIDADG_dom"/>
</dbReference>
<dbReference type="GO" id="GO:0005739">
    <property type="term" value="C:mitochondrion"/>
    <property type="evidence" value="ECO:0007669"/>
    <property type="project" value="UniProtKB-ARBA"/>
</dbReference>
<dbReference type="PANTHER" id="PTHR36181:SF4">
    <property type="entry name" value="LAGLIDADG ENDONUCLEASE"/>
    <property type="match status" value="1"/>
</dbReference>
<dbReference type="Gene3D" id="3.10.28.10">
    <property type="entry name" value="Homing endonucleases"/>
    <property type="match status" value="1"/>
</dbReference>
<dbReference type="InterPro" id="IPR051289">
    <property type="entry name" value="LAGLIDADG_Endonuclease"/>
</dbReference>
<dbReference type="SUPFAM" id="SSF55608">
    <property type="entry name" value="Homing endonucleases"/>
    <property type="match status" value="1"/>
</dbReference>
<name>V5KVM0_9APHY</name>
<dbReference type="Gene3D" id="3.40.1440.10">
    <property type="entry name" value="GIY-YIG endonuclease"/>
    <property type="match status" value="1"/>
</dbReference>
<dbReference type="GeneID" id="17728398"/>
<geneLocation type="mitochondrion" evidence="4"/>
<evidence type="ECO:0000256" key="1">
    <source>
        <dbReference type="ARBA" id="ARBA00002670"/>
    </source>
</evidence>
<keyword evidence="2" id="KW-0812">Transmembrane</keyword>
<evidence type="ECO:0000313" key="4">
    <source>
        <dbReference type="EMBL" id="AHA41731.1"/>
    </source>
</evidence>
<dbReference type="Pfam" id="PF00961">
    <property type="entry name" value="LAGLIDADG_1"/>
    <property type="match status" value="1"/>
</dbReference>
<feature type="non-terminal residue" evidence="4">
    <location>
        <position position="1"/>
    </location>
</feature>
<reference evidence="4" key="1">
    <citation type="submission" date="2013-09" db="EMBL/GenBank/DDBJ databases">
        <title>The mitochondrial genome sequence of Ganoderma sinense.</title>
        <authorList>
            <person name="Qian J."/>
        </authorList>
    </citation>
    <scope>NUCLEOTIDE SEQUENCE</scope>
</reference>
<dbReference type="GO" id="GO:0004519">
    <property type="term" value="F:endonuclease activity"/>
    <property type="evidence" value="ECO:0007669"/>
    <property type="project" value="InterPro"/>
</dbReference>